<protein>
    <submittedName>
        <fullName evidence="2">Uncharacterized protein</fullName>
    </submittedName>
</protein>
<dbReference type="PANTHER" id="PTHR33974:SF6">
    <property type="entry name" value="VASCULAR-RELATED UNKNOWN PROTEIN 2"/>
    <property type="match status" value="1"/>
</dbReference>
<keyword evidence="3" id="KW-1185">Reference proteome</keyword>
<organism evidence="2 3">
    <name type="scientific">Eruca vesicaria subsp. sativa</name>
    <name type="common">Garden rocket</name>
    <name type="synonym">Eruca sativa</name>
    <dbReference type="NCBI Taxonomy" id="29727"/>
    <lineage>
        <taxon>Eukaryota</taxon>
        <taxon>Viridiplantae</taxon>
        <taxon>Streptophyta</taxon>
        <taxon>Embryophyta</taxon>
        <taxon>Tracheophyta</taxon>
        <taxon>Spermatophyta</taxon>
        <taxon>Magnoliopsida</taxon>
        <taxon>eudicotyledons</taxon>
        <taxon>Gunneridae</taxon>
        <taxon>Pentapetalae</taxon>
        <taxon>rosids</taxon>
        <taxon>malvids</taxon>
        <taxon>Brassicales</taxon>
        <taxon>Brassicaceae</taxon>
        <taxon>Brassiceae</taxon>
        <taxon>Eruca</taxon>
    </lineage>
</organism>
<feature type="compositionally biased region" description="Polar residues" evidence="1">
    <location>
        <begin position="65"/>
        <end position="75"/>
    </location>
</feature>
<dbReference type="Proteomes" id="UP001642260">
    <property type="component" value="Unassembled WGS sequence"/>
</dbReference>
<dbReference type="InterPro" id="IPR039280">
    <property type="entry name" value="VUP"/>
</dbReference>
<name>A0ABC8JYZ4_ERUVS</name>
<dbReference type="EMBL" id="CAKOAT010133266">
    <property type="protein sequence ID" value="CAH8337241.1"/>
    <property type="molecule type" value="Genomic_DNA"/>
</dbReference>
<comment type="caution">
    <text evidence="2">The sequence shown here is derived from an EMBL/GenBank/DDBJ whole genome shotgun (WGS) entry which is preliminary data.</text>
</comment>
<evidence type="ECO:0000313" key="3">
    <source>
        <dbReference type="Proteomes" id="UP001642260"/>
    </source>
</evidence>
<proteinExistence type="predicted"/>
<evidence type="ECO:0000313" key="2">
    <source>
        <dbReference type="EMBL" id="CAH8337241.1"/>
    </source>
</evidence>
<feature type="region of interest" description="Disordered" evidence="1">
    <location>
        <begin position="65"/>
        <end position="114"/>
    </location>
</feature>
<reference evidence="2 3" key="1">
    <citation type="submission" date="2022-03" db="EMBL/GenBank/DDBJ databases">
        <authorList>
            <person name="Macdonald S."/>
            <person name="Ahmed S."/>
            <person name="Newling K."/>
        </authorList>
    </citation>
    <scope>NUCLEOTIDE SEQUENCE [LARGE SCALE GENOMIC DNA]</scope>
</reference>
<gene>
    <name evidence="2" type="ORF">ERUC_LOCUS14258</name>
</gene>
<sequence>MENSVNNCMRHGVFSNHQIKMIHIEDEQKEESGWLIYFEDNDHKDELVEEMSHYYDNELSMISNAASPANSINTNPKKRRIIHQPKEEEQQEREEDEEEDTTSSPSNKTKVRYT</sequence>
<dbReference type="AlphaFoldDB" id="A0ABC8JYZ4"/>
<evidence type="ECO:0000256" key="1">
    <source>
        <dbReference type="SAM" id="MobiDB-lite"/>
    </source>
</evidence>
<accession>A0ABC8JYZ4</accession>
<dbReference type="PANTHER" id="PTHR33974">
    <property type="entry name" value="VASCULAR-RELATED UNKNOWN PROTEIN 1-RELATED"/>
    <property type="match status" value="1"/>
</dbReference>
<feature type="compositionally biased region" description="Acidic residues" evidence="1">
    <location>
        <begin position="89"/>
        <end position="101"/>
    </location>
</feature>